<evidence type="ECO:0000313" key="3">
    <source>
        <dbReference type="Proteomes" id="UP000092695"/>
    </source>
</evidence>
<dbReference type="STRING" id="1548547.BA177_07445"/>
<dbReference type="InterPro" id="IPR052340">
    <property type="entry name" value="RNase_Y/CdgJ"/>
</dbReference>
<dbReference type="Pfam" id="PF08668">
    <property type="entry name" value="HDOD"/>
    <property type="match status" value="1"/>
</dbReference>
<dbReference type="SUPFAM" id="SSF109604">
    <property type="entry name" value="HD-domain/PDEase-like"/>
    <property type="match status" value="1"/>
</dbReference>
<evidence type="ECO:0000259" key="1">
    <source>
        <dbReference type="PROSITE" id="PS51833"/>
    </source>
</evidence>
<dbReference type="AlphaFoldDB" id="A0A193LEW1"/>
<feature type="domain" description="HDOD" evidence="1">
    <location>
        <begin position="24"/>
        <end position="213"/>
    </location>
</feature>
<accession>A0A193LEW1</accession>
<dbReference type="RefSeq" id="WP_068614931.1">
    <property type="nucleotide sequence ID" value="NZ_CP016268.1"/>
</dbReference>
<dbReference type="KEGG" id="woc:BA177_07445"/>
<sequence length="285" mass="31431">MSSKEYFQLVSDFARELTKGDISLPSFPEVVLRIRKLLEKDDVLIEQVSGAVSTDPVLVSRLLVFANSSHHNPAGVRIESLDVAISRLGFELVKNTAVSLAIKQIALAEQHKDIAPQMRAVWQRSMQLAAMSSVVAARKRGLDKETAFLCGLLHQVGKLYILTRSKDYPALLADPEQFDVLADDWHPKVGKSIVESWNFPDEVVRTLEPDEHLSDFTHEDATLVDVVYVAGQLLKFEDNDDDGAAVEALLSEPAATRIGIAPENLAGLRTAYNEKLSAVREALTT</sequence>
<dbReference type="PANTHER" id="PTHR33525:SF3">
    <property type="entry name" value="RIBONUCLEASE Y"/>
    <property type="match status" value="1"/>
</dbReference>
<dbReference type="InterPro" id="IPR013976">
    <property type="entry name" value="HDOD"/>
</dbReference>
<protein>
    <recommendedName>
        <fullName evidence="1">HDOD domain-containing protein</fullName>
    </recommendedName>
</protein>
<gene>
    <name evidence="2" type="ORF">BA177_07445</name>
</gene>
<reference evidence="2 3" key="1">
    <citation type="submission" date="2016-06" db="EMBL/GenBank/DDBJ databases">
        <title>Complete genome sequence of a deep-branching marine Gamma Proteobacterium Woeseia oceani type strain XK5.</title>
        <authorList>
            <person name="Mu D."/>
            <person name="Du Z."/>
        </authorList>
    </citation>
    <scope>NUCLEOTIDE SEQUENCE [LARGE SCALE GENOMIC DNA]</scope>
    <source>
        <strain evidence="2 3">XK5</strain>
    </source>
</reference>
<evidence type="ECO:0000313" key="2">
    <source>
        <dbReference type="EMBL" id="ANO51065.1"/>
    </source>
</evidence>
<organism evidence="2 3">
    <name type="scientific">Woeseia oceani</name>
    <dbReference type="NCBI Taxonomy" id="1548547"/>
    <lineage>
        <taxon>Bacteria</taxon>
        <taxon>Pseudomonadati</taxon>
        <taxon>Pseudomonadota</taxon>
        <taxon>Gammaproteobacteria</taxon>
        <taxon>Woeseiales</taxon>
        <taxon>Woeseiaceae</taxon>
        <taxon>Woeseia</taxon>
    </lineage>
</organism>
<dbReference type="EMBL" id="CP016268">
    <property type="protein sequence ID" value="ANO51065.1"/>
    <property type="molecule type" value="Genomic_DNA"/>
</dbReference>
<keyword evidence="3" id="KW-1185">Reference proteome</keyword>
<dbReference type="Gene3D" id="1.10.3210.10">
    <property type="entry name" value="Hypothetical protein af1432"/>
    <property type="match status" value="1"/>
</dbReference>
<name>A0A193LEW1_9GAMM</name>
<dbReference type="PANTHER" id="PTHR33525">
    <property type="match status" value="1"/>
</dbReference>
<dbReference type="Proteomes" id="UP000092695">
    <property type="component" value="Chromosome"/>
</dbReference>
<proteinExistence type="predicted"/>
<dbReference type="PROSITE" id="PS51833">
    <property type="entry name" value="HDOD"/>
    <property type="match status" value="1"/>
</dbReference>